<gene>
    <name evidence="1" type="ORF">HCDG_03764</name>
</gene>
<sequence length="67" mass="7587">MNIEGKQMIPITRFSQVSALCHQCVTFESSHPVYIVFCLGCLQQQAEKPMSKCNPRKLPATVFKPFV</sequence>
<proteinExistence type="predicted"/>
<name>C6HCL5_AJECH</name>
<dbReference type="EMBL" id="GG692422">
    <property type="protein sequence ID" value="EER42305.1"/>
    <property type="molecule type" value="Genomic_DNA"/>
</dbReference>
<dbReference type="AlphaFoldDB" id="C6HCL5"/>
<dbReference type="HOGENOM" id="CLU_2811787_0_0_1"/>
<protein>
    <submittedName>
        <fullName evidence="1">Uncharacterized protein</fullName>
    </submittedName>
</protein>
<evidence type="ECO:0000313" key="1">
    <source>
        <dbReference type="EMBL" id="EER42305.1"/>
    </source>
</evidence>
<accession>C6HCL5</accession>
<dbReference type="Proteomes" id="UP000002624">
    <property type="component" value="Unassembled WGS sequence"/>
</dbReference>
<reference evidence="2" key="1">
    <citation type="submission" date="2009-05" db="EMBL/GenBank/DDBJ databases">
        <title>The genome sequence of Ajellomyces capsulatus strain H143.</title>
        <authorList>
            <person name="Champion M."/>
            <person name="Cuomo C.A."/>
            <person name="Ma L.-J."/>
            <person name="Henn M.R."/>
            <person name="Sil A."/>
            <person name="Goldman B."/>
            <person name="Young S.K."/>
            <person name="Kodira C.D."/>
            <person name="Zeng Q."/>
            <person name="Koehrsen M."/>
            <person name="Alvarado L."/>
            <person name="Berlin A.M."/>
            <person name="Borenstein D."/>
            <person name="Chen Z."/>
            <person name="Engels R."/>
            <person name="Freedman E."/>
            <person name="Gellesch M."/>
            <person name="Goldberg J."/>
            <person name="Griggs A."/>
            <person name="Gujja S."/>
            <person name="Heiman D.I."/>
            <person name="Hepburn T.A."/>
            <person name="Howarth C."/>
            <person name="Jen D."/>
            <person name="Larson L."/>
            <person name="Lewis B."/>
            <person name="Mehta T."/>
            <person name="Park D."/>
            <person name="Pearson M."/>
            <person name="Roberts A."/>
            <person name="Saif S."/>
            <person name="Shea T.D."/>
            <person name="Shenoy N."/>
            <person name="Sisk P."/>
            <person name="Stolte C."/>
            <person name="Sykes S."/>
            <person name="Walk T."/>
            <person name="White J."/>
            <person name="Yandava C."/>
            <person name="Klein B."/>
            <person name="McEwen J.G."/>
            <person name="Puccia R."/>
            <person name="Goldman G.H."/>
            <person name="Felipe M.S."/>
            <person name="Nino-Vega G."/>
            <person name="San-Blas G."/>
            <person name="Taylor J.W."/>
            <person name="Mendoza L."/>
            <person name="Galagan J.E."/>
            <person name="Nusbaum C."/>
            <person name="Birren B.W."/>
        </authorList>
    </citation>
    <scope>NUCLEOTIDE SEQUENCE [LARGE SCALE GENOMIC DNA]</scope>
    <source>
        <strain evidence="2">H143</strain>
    </source>
</reference>
<evidence type="ECO:0000313" key="2">
    <source>
        <dbReference type="Proteomes" id="UP000002624"/>
    </source>
</evidence>
<organism evidence="1 2">
    <name type="scientific">Ajellomyces capsulatus (strain H143)</name>
    <name type="common">Darling's disease fungus</name>
    <name type="synonym">Histoplasma capsulatum</name>
    <dbReference type="NCBI Taxonomy" id="544712"/>
    <lineage>
        <taxon>Eukaryota</taxon>
        <taxon>Fungi</taxon>
        <taxon>Dikarya</taxon>
        <taxon>Ascomycota</taxon>
        <taxon>Pezizomycotina</taxon>
        <taxon>Eurotiomycetes</taxon>
        <taxon>Eurotiomycetidae</taxon>
        <taxon>Onygenales</taxon>
        <taxon>Ajellomycetaceae</taxon>
        <taxon>Histoplasma</taxon>
    </lineage>
</organism>
<dbReference type="VEuPathDB" id="FungiDB:HCDG_03764"/>